<feature type="transmembrane region" description="Helical" evidence="8">
    <location>
        <begin position="553"/>
        <end position="579"/>
    </location>
</feature>
<feature type="transmembrane region" description="Helical" evidence="8">
    <location>
        <begin position="625"/>
        <end position="643"/>
    </location>
</feature>
<dbReference type="InterPro" id="IPR027417">
    <property type="entry name" value="P-loop_NTPase"/>
</dbReference>
<feature type="transmembrane region" description="Helical" evidence="8">
    <location>
        <begin position="689"/>
        <end position="712"/>
    </location>
</feature>
<evidence type="ECO:0000256" key="6">
    <source>
        <dbReference type="ARBA" id="ARBA00022989"/>
    </source>
</evidence>
<keyword evidence="5" id="KW-0067">ATP-binding</keyword>
<comment type="subcellular location">
    <subcellularLocation>
        <location evidence="1">Membrane</location>
        <topology evidence="1">Multi-pass membrane protein</topology>
    </subcellularLocation>
</comment>
<evidence type="ECO:0000313" key="10">
    <source>
        <dbReference type="EMBL" id="OLQ15611.1"/>
    </source>
</evidence>
<evidence type="ECO:0000256" key="5">
    <source>
        <dbReference type="ARBA" id="ARBA00022840"/>
    </source>
</evidence>
<dbReference type="InterPro" id="IPR050352">
    <property type="entry name" value="ABCG_transporters"/>
</dbReference>
<dbReference type="SMART" id="SM00382">
    <property type="entry name" value="AAA"/>
    <property type="match status" value="1"/>
</dbReference>
<dbReference type="InterPro" id="IPR013525">
    <property type="entry name" value="ABC2_TM"/>
</dbReference>
<evidence type="ECO:0000256" key="8">
    <source>
        <dbReference type="SAM" id="Phobius"/>
    </source>
</evidence>
<keyword evidence="11" id="KW-1185">Reference proteome</keyword>
<evidence type="ECO:0000259" key="9">
    <source>
        <dbReference type="PROSITE" id="PS50893"/>
    </source>
</evidence>
<dbReference type="GO" id="GO:0005524">
    <property type="term" value="F:ATP binding"/>
    <property type="evidence" value="ECO:0007669"/>
    <property type="project" value="UniProtKB-KW"/>
</dbReference>
<keyword evidence="6 8" id="KW-1133">Transmembrane helix</keyword>
<comment type="caution">
    <text evidence="10">The sequence shown here is derived from an EMBL/GenBank/DDBJ whole genome shotgun (WGS) entry which is preliminary data.</text>
</comment>
<dbReference type="InterPro" id="IPR003593">
    <property type="entry name" value="AAA+_ATPase"/>
</dbReference>
<dbReference type="Gene3D" id="3.40.50.300">
    <property type="entry name" value="P-loop containing nucleotide triphosphate hydrolases"/>
    <property type="match status" value="1"/>
</dbReference>
<dbReference type="AlphaFoldDB" id="A0A1Q9F7G3"/>
<evidence type="ECO:0000256" key="3">
    <source>
        <dbReference type="ARBA" id="ARBA00022692"/>
    </source>
</evidence>
<dbReference type="EMBL" id="LSRX01000001">
    <property type="protein sequence ID" value="OLQ15611.1"/>
    <property type="molecule type" value="Genomic_DNA"/>
</dbReference>
<reference evidence="10 11" key="1">
    <citation type="submission" date="2016-02" db="EMBL/GenBank/DDBJ databases">
        <title>Genome analysis of coral dinoflagellate symbionts highlights evolutionary adaptations to a symbiotic lifestyle.</title>
        <authorList>
            <person name="Aranda M."/>
            <person name="Li Y."/>
            <person name="Liew Y.J."/>
            <person name="Baumgarten S."/>
            <person name="Simakov O."/>
            <person name="Wilson M."/>
            <person name="Piel J."/>
            <person name="Ashoor H."/>
            <person name="Bougouffa S."/>
            <person name="Bajic V.B."/>
            <person name="Ryu T."/>
            <person name="Ravasi T."/>
            <person name="Bayer T."/>
            <person name="Micklem G."/>
            <person name="Kim H."/>
            <person name="Bhak J."/>
            <person name="Lajeunesse T.C."/>
            <person name="Voolstra C.R."/>
        </authorList>
    </citation>
    <scope>NUCLEOTIDE SEQUENCE [LARGE SCALE GENOMIC DNA]</scope>
    <source>
        <strain evidence="10 11">CCMP2467</strain>
    </source>
</reference>
<feature type="transmembrane region" description="Helical" evidence="8">
    <location>
        <begin position="437"/>
        <end position="457"/>
    </location>
</feature>
<dbReference type="GO" id="GO:0016020">
    <property type="term" value="C:membrane"/>
    <property type="evidence" value="ECO:0007669"/>
    <property type="project" value="UniProtKB-SubCell"/>
</dbReference>
<feature type="domain" description="ABC transporter" evidence="9">
    <location>
        <begin position="101"/>
        <end position="356"/>
    </location>
</feature>
<gene>
    <name evidence="10" type="primary">w</name>
    <name evidence="10" type="ORF">AK812_SmicGene144</name>
</gene>
<dbReference type="SUPFAM" id="SSF52540">
    <property type="entry name" value="P-loop containing nucleoside triphosphate hydrolases"/>
    <property type="match status" value="1"/>
</dbReference>
<evidence type="ECO:0000256" key="2">
    <source>
        <dbReference type="ARBA" id="ARBA00022448"/>
    </source>
</evidence>
<feature type="transmembrane region" description="Helical" evidence="8">
    <location>
        <begin position="591"/>
        <end position="613"/>
    </location>
</feature>
<keyword evidence="7 8" id="KW-0472">Membrane</keyword>
<accession>A0A1Q9F7G3</accession>
<evidence type="ECO:0000256" key="7">
    <source>
        <dbReference type="ARBA" id="ARBA00023136"/>
    </source>
</evidence>
<keyword evidence="3 8" id="KW-0812">Transmembrane</keyword>
<dbReference type="Proteomes" id="UP000186817">
    <property type="component" value="Unassembled WGS sequence"/>
</dbReference>
<dbReference type="PANTHER" id="PTHR48041">
    <property type="entry name" value="ABC TRANSPORTER G FAMILY MEMBER 28"/>
    <property type="match status" value="1"/>
</dbReference>
<dbReference type="OrthoDB" id="184675at2759"/>
<evidence type="ECO:0000256" key="4">
    <source>
        <dbReference type="ARBA" id="ARBA00022741"/>
    </source>
</evidence>
<name>A0A1Q9F7G3_SYMMI</name>
<proteinExistence type="predicted"/>
<dbReference type="GO" id="GO:0016887">
    <property type="term" value="F:ATP hydrolysis activity"/>
    <property type="evidence" value="ECO:0007669"/>
    <property type="project" value="InterPro"/>
</dbReference>
<protein>
    <submittedName>
        <fullName evidence="10">Protein white</fullName>
    </submittedName>
</protein>
<sequence length="720" mass="80432">MPACHCAVAKAFYGVRLYSGGCDSLLMAVRSVVARAACGDACGTTWPALMAGEVDDVLGLYPVQDEQDGQDGQHLQDFLRQISQKPATSRSFSTLISAPPARLEWDFSVMANRKHILSRMTGRARPGEVCCILGGSGAGKSTLLNVLAGRQLTNRVFRIDGELRVNGRSVEPWRLRPRVAYVMQKDEFFATETPREAILFSARLRLSANHLAELEDKGIHSYISQLLESLGLSGCCDRRIGGASLNGISNGERKRVSIGVELITRPSIVFLDEPTTGLDSFSAWQVMRIVKDLALSGCTVICTIHQPSSERDFRHGGPGQAPGTEVICLCHQRAIFQGPAVDLAKWLEESGRQVPRDYNPADYVMFLMETLPRRDVELLCDKSKMSRDSSFRPSAEGATAPQRLEPSKMRKGFGLQVWCLTQREWRNLRRDSASLKLRFVLTAFLSILFSLVFANVGEHPVLRTLRRKSGGLLQVALAHPRLQRVRRVCMRAFCPDVPLLQQQLQREVEYHYKAVVQVGFTAMFSASQPTILSFPLERSVFLREYSSNMYGTLAYFLSKMFVEVPLGAVQALLALGISHRCMRFQGDFLEMWATVCLLNACAVSFSLLIGCIVRFPRESGAIGPLVFVPQLLMSGTFIPVQAIPHFLRWMQYISFLQYAVKLLAIVEFRRTDPMLRRLIFRTMEVDPELTEVYIGTLILMCVVFALVAIKLLSGKAHSVY</sequence>
<organism evidence="10 11">
    <name type="scientific">Symbiodinium microadriaticum</name>
    <name type="common">Dinoflagellate</name>
    <name type="synonym">Zooxanthella microadriatica</name>
    <dbReference type="NCBI Taxonomy" id="2951"/>
    <lineage>
        <taxon>Eukaryota</taxon>
        <taxon>Sar</taxon>
        <taxon>Alveolata</taxon>
        <taxon>Dinophyceae</taxon>
        <taxon>Suessiales</taxon>
        <taxon>Symbiodiniaceae</taxon>
        <taxon>Symbiodinium</taxon>
    </lineage>
</organism>
<evidence type="ECO:0000256" key="1">
    <source>
        <dbReference type="ARBA" id="ARBA00004141"/>
    </source>
</evidence>
<evidence type="ECO:0000313" key="11">
    <source>
        <dbReference type="Proteomes" id="UP000186817"/>
    </source>
</evidence>
<dbReference type="InterPro" id="IPR003439">
    <property type="entry name" value="ABC_transporter-like_ATP-bd"/>
</dbReference>
<dbReference type="GO" id="GO:0140359">
    <property type="term" value="F:ABC-type transporter activity"/>
    <property type="evidence" value="ECO:0007669"/>
    <property type="project" value="InterPro"/>
</dbReference>
<dbReference type="Pfam" id="PF01061">
    <property type="entry name" value="ABC2_membrane"/>
    <property type="match status" value="1"/>
</dbReference>
<keyword evidence="4" id="KW-0547">Nucleotide-binding</keyword>
<keyword evidence="2" id="KW-0813">Transport</keyword>
<dbReference type="PROSITE" id="PS50893">
    <property type="entry name" value="ABC_TRANSPORTER_2"/>
    <property type="match status" value="1"/>
</dbReference>
<dbReference type="PANTHER" id="PTHR48041:SF139">
    <property type="entry name" value="PROTEIN SCARLET"/>
    <property type="match status" value="1"/>
</dbReference>
<dbReference type="Pfam" id="PF00005">
    <property type="entry name" value="ABC_tran"/>
    <property type="match status" value="1"/>
</dbReference>